<dbReference type="Proteomes" id="UP000033457">
    <property type="component" value="Chromosome"/>
</dbReference>
<dbReference type="KEGG" id="cku:UL82_05755"/>
<sequence>MSTTENKSAMSEQSTSEIITIAEDLLSQRFGGTQQLSDVESLNGSGIATVLRARVAPSPFLQQRSVVIKYMPPTGLLVDDTAIVREIAAYQFTTSLSEEVRPGPVLLAHDADKSIVVITDSGDGDTFFDLLDTDDAELRISILRNLGEALGKMHADTASKEEDFLILLKRMLHKYPEAAKVNAFREAFLVRAIDVGQHIIEQQGIEVPQIVKDLAKNSARRLFYGQHRAFTPFDLSPDNIIVAERTHFLDYESAGFRDATFDIACVICGFPQFLFSRPIQDDEADVFIDSWVNEVGKIWPNVNNLTRLHIRITTAMIGWAFSSITLMLAGLVGDTFEDDYIKRQADDFDTDDLLTQFSDASKQLFDTTDDSREELVLVRNDLVETFESIERFAARGSDTKLPAVAQFARRMVDVLDS</sequence>
<dbReference type="InterPro" id="IPR011009">
    <property type="entry name" value="Kinase-like_dom_sf"/>
</dbReference>
<dbReference type="GO" id="GO:0016740">
    <property type="term" value="F:transferase activity"/>
    <property type="evidence" value="ECO:0007669"/>
    <property type="project" value="UniProtKB-KW"/>
</dbReference>
<protein>
    <submittedName>
        <fullName evidence="2">Phosphotransferase family protein</fullName>
    </submittedName>
</protein>
<dbReference type="AlphaFoldDB" id="A0A0F6TDM2"/>
<proteinExistence type="predicted"/>
<dbReference type="EMBL" id="CP011312">
    <property type="protein sequence ID" value="AKE41326.1"/>
    <property type="molecule type" value="Genomic_DNA"/>
</dbReference>
<dbReference type="InterPro" id="IPR002575">
    <property type="entry name" value="Aminoglycoside_PTrfase"/>
</dbReference>
<dbReference type="RefSeq" id="WP_046439552.1">
    <property type="nucleotide sequence ID" value="NZ_CP011312.1"/>
</dbReference>
<name>A0A0F6TDM2_9CORY</name>
<dbReference type="Gene3D" id="3.90.1200.10">
    <property type="match status" value="1"/>
</dbReference>
<organism evidence="2 3">
    <name type="scientific">Corynebacterium kutscheri</name>
    <dbReference type="NCBI Taxonomy" id="35755"/>
    <lineage>
        <taxon>Bacteria</taxon>
        <taxon>Bacillati</taxon>
        <taxon>Actinomycetota</taxon>
        <taxon>Actinomycetes</taxon>
        <taxon>Mycobacteriales</taxon>
        <taxon>Corynebacteriaceae</taxon>
        <taxon>Corynebacterium</taxon>
    </lineage>
</organism>
<evidence type="ECO:0000313" key="3">
    <source>
        <dbReference type="Proteomes" id="UP000033457"/>
    </source>
</evidence>
<evidence type="ECO:0000259" key="1">
    <source>
        <dbReference type="Pfam" id="PF01636"/>
    </source>
</evidence>
<gene>
    <name evidence="2" type="ORF">UL82_05755</name>
</gene>
<reference evidence="2 3" key="1">
    <citation type="journal article" date="2015" name="Genome Announc.">
        <title>Complete Genome Sequence of Corynebacterium kutscheri DSM 20755, a Corynebacterial Type Strain with Remarkably Low G+C Content of Chromosomal DNA.</title>
        <authorList>
            <person name="Ruckert C."/>
            <person name="Albersmeier A."/>
            <person name="Winkler A."/>
            <person name="Tauch A."/>
        </authorList>
    </citation>
    <scope>NUCLEOTIDE SEQUENCE [LARGE SCALE GENOMIC DNA]</scope>
    <source>
        <strain evidence="2 3">DSM 20755</strain>
    </source>
</reference>
<accession>A0A0F6TDM2</accession>
<keyword evidence="2" id="KW-0808">Transferase</keyword>
<evidence type="ECO:0000313" key="2">
    <source>
        <dbReference type="EMBL" id="AKE41326.1"/>
    </source>
</evidence>
<feature type="domain" description="Aminoglycoside phosphotransferase" evidence="1">
    <location>
        <begin position="88"/>
        <end position="289"/>
    </location>
</feature>
<dbReference type="HOGENOM" id="CLU_054723_0_0_11"/>
<dbReference type="SUPFAM" id="SSF56112">
    <property type="entry name" value="Protein kinase-like (PK-like)"/>
    <property type="match status" value="1"/>
</dbReference>
<dbReference type="STRING" id="35755.UL82_05755"/>
<dbReference type="Pfam" id="PF01636">
    <property type="entry name" value="APH"/>
    <property type="match status" value="1"/>
</dbReference>
<keyword evidence="3" id="KW-1185">Reference proteome</keyword>